<dbReference type="EMBL" id="AP022613">
    <property type="protein sequence ID" value="BBZ41495.1"/>
    <property type="molecule type" value="Genomic_DNA"/>
</dbReference>
<gene>
    <name evidence="1" type="ORF">MCNS_45580</name>
</gene>
<proteinExistence type="predicted"/>
<organism evidence="1 2">
    <name type="scientific">Mycobacterium conspicuum</name>
    <dbReference type="NCBI Taxonomy" id="44010"/>
    <lineage>
        <taxon>Bacteria</taxon>
        <taxon>Bacillati</taxon>
        <taxon>Actinomycetota</taxon>
        <taxon>Actinomycetes</taxon>
        <taxon>Mycobacteriales</taxon>
        <taxon>Mycobacteriaceae</taxon>
        <taxon>Mycobacterium</taxon>
    </lineage>
</organism>
<protein>
    <submittedName>
        <fullName evidence="1">Uncharacterized protein</fullName>
    </submittedName>
</protein>
<dbReference type="AlphaFoldDB" id="A0A7I7YI57"/>
<sequence>MHDGSMWFVKREVPNWGTCPDGSTFAGQQMFSFTPVTPDGFAGPDWSPTLTGKDATIGPSGACRVNKALAIEMPFRLDKIG</sequence>
<dbReference type="Proteomes" id="UP000467385">
    <property type="component" value="Chromosome"/>
</dbReference>
<evidence type="ECO:0000313" key="2">
    <source>
        <dbReference type="Proteomes" id="UP000467385"/>
    </source>
</evidence>
<keyword evidence="2" id="KW-1185">Reference proteome</keyword>
<name>A0A7I7YI57_9MYCO</name>
<reference evidence="1 2" key="1">
    <citation type="journal article" date="2019" name="Emerg. Microbes Infect.">
        <title>Comprehensive subspecies identification of 175 nontuberculous mycobacteria species based on 7547 genomic profiles.</title>
        <authorList>
            <person name="Matsumoto Y."/>
            <person name="Kinjo T."/>
            <person name="Motooka D."/>
            <person name="Nabeya D."/>
            <person name="Jung N."/>
            <person name="Uechi K."/>
            <person name="Horii T."/>
            <person name="Iida T."/>
            <person name="Fujita J."/>
            <person name="Nakamura S."/>
        </authorList>
    </citation>
    <scope>NUCLEOTIDE SEQUENCE [LARGE SCALE GENOMIC DNA]</scope>
    <source>
        <strain evidence="1 2">JCM 14738</strain>
    </source>
</reference>
<evidence type="ECO:0000313" key="1">
    <source>
        <dbReference type="EMBL" id="BBZ41495.1"/>
    </source>
</evidence>
<accession>A0A7I7YI57</accession>